<dbReference type="Proteomes" id="UP001159363">
    <property type="component" value="Chromosome 9"/>
</dbReference>
<dbReference type="EMBL" id="JARBHB010000010">
    <property type="protein sequence ID" value="KAJ8873664.1"/>
    <property type="molecule type" value="Genomic_DNA"/>
</dbReference>
<evidence type="ECO:0000313" key="3">
    <source>
        <dbReference type="Proteomes" id="UP001159363"/>
    </source>
</evidence>
<protein>
    <submittedName>
        <fullName evidence="2">Uncharacterized protein</fullName>
    </submittedName>
</protein>
<accession>A0ABQ9GNR6</accession>
<gene>
    <name evidence="2" type="ORF">PR048_024494</name>
</gene>
<organism evidence="2 3">
    <name type="scientific">Dryococelus australis</name>
    <dbReference type="NCBI Taxonomy" id="614101"/>
    <lineage>
        <taxon>Eukaryota</taxon>
        <taxon>Metazoa</taxon>
        <taxon>Ecdysozoa</taxon>
        <taxon>Arthropoda</taxon>
        <taxon>Hexapoda</taxon>
        <taxon>Insecta</taxon>
        <taxon>Pterygota</taxon>
        <taxon>Neoptera</taxon>
        <taxon>Polyneoptera</taxon>
        <taxon>Phasmatodea</taxon>
        <taxon>Verophasmatodea</taxon>
        <taxon>Anareolatae</taxon>
        <taxon>Phasmatidae</taxon>
        <taxon>Eurycanthinae</taxon>
        <taxon>Dryococelus</taxon>
    </lineage>
</organism>
<feature type="region of interest" description="Disordered" evidence="1">
    <location>
        <begin position="266"/>
        <end position="290"/>
    </location>
</feature>
<keyword evidence="3" id="KW-1185">Reference proteome</keyword>
<sequence>MSLVARIRAAAAHVQAPQNVMTAAGDSRLSRCRLCIREGGHRLEPFLARCDQLLYGIKCKKASLKIAFPVGTDGICHQWSVRLTEVASRYLRGSTGMDKVEQLTYRRGGQILRRDVKIYFKRVYSEVTFAIGSEFIMHALEDSEPIADLRRNKKRIPYCQETWAALDIVVLRADESGRNRRSLRKPSDQWHHPARFPLELPYREIEDMILFAGDIAGVIPDECVLFFLPVAASGRSNFHILLSPVPGGSDGRDTSAGMKKLGKREIPEKKRRPAASLDTIPTCGNGGVTRPGNEPGSPWYDYSVFISAPSLIGCARLKGLVSDRLLRAVPDSLSAGFVTRKRLDCSPPRLGTPGYIPGGVAPRFSRVRIVPGDAVGRHVFSGISRFPPPFHSAAAPRTEIVSGSLQVVFHAILLVEPIDVARIHACILLRNEISWAWQWNLLSAYTRQKAKSKYRNRIRLEIASQKQCSDDLKTPYDRVKRCRERNVNVKSSERVDVDVFKQNKRPCPQHCHAPFFRISVRIEVLRYSGCIGYSRANGSFGSAIYFYGCGTSSAFDFYGCGTSSAIDFYGCGTSSAFDFYGCGTSSVFDFYGCGTSSSIDFYGCGTSSAIEFFEWHSYGSIVVDFFG</sequence>
<evidence type="ECO:0000313" key="2">
    <source>
        <dbReference type="EMBL" id="KAJ8873664.1"/>
    </source>
</evidence>
<evidence type="ECO:0000256" key="1">
    <source>
        <dbReference type="SAM" id="MobiDB-lite"/>
    </source>
</evidence>
<comment type="caution">
    <text evidence="2">The sequence shown here is derived from an EMBL/GenBank/DDBJ whole genome shotgun (WGS) entry which is preliminary data.</text>
</comment>
<reference evidence="2 3" key="1">
    <citation type="submission" date="2023-02" db="EMBL/GenBank/DDBJ databases">
        <title>LHISI_Scaffold_Assembly.</title>
        <authorList>
            <person name="Stuart O.P."/>
            <person name="Cleave R."/>
            <person name="Magrath M.J.L."/>
            <person name="Mikheyev A.S."/>
        </authorList>
    </citation>
    <scope>NUCLEOTIDE SEQUENCE [LARGE SCALE GENOMIC DNA]</scope>
    <source>
        <strain evidence="2">Daus_M_001</strain>
        <tissue evidence="2">Leg muscle</tissue>
    </source>
</reference>
<proteinExistence type="predicted"/>
<name>A0ABQ9GNR6_9NEOP</name>